<name>A0ABQ8TNG3_PERAM</name>
<dbReference type="InterPro" id="IPR033375">
    <property type="entry name" value="Cggbp1"/>
</dbReference>
<evidence type="ECO:0000313" key="1">
    <source>
        <dbReference type="EMBL" id="KAJ4447287.1"/>
    </source>
</evidence>
<dbReference type="PANTHER" id="PTHR32344:SF1">
    <property type="entry name" value="U1-TYPE DOMAIN-CONTAINING PROTEIN"/>
    <property type="match status" value="1"/>
</dbReference>
<proteinExistence type="predicted"/>
<dbReference type="PANTHER" id="PTHR32344">
    <property type="entry name" value="U1-TYPE DOMAIN-CONTAINING PROTEIN"/>
    <property type="match status" value="1"/>
</dbReference>
<accession>A0ABQ8TNG3</accession>
<evidence type="ECO:0000313" key="2">
    <source>
        <dbReference type="Proteomes" id="UP001148838"/>
    </source>
</evidence>
<organism evidence="1 2">
    <name type="scientific">Periplaneta americana</name>
    <name type="common">American cockroach</name>
    <name type="synonym">Blatta americana</name>
    <dbReference type="NCBI Taxonomy" id="6978"/>
    <lineage>
        <taxon>Eukaryota</taxon>
        <taxon>Metazoa</taxon>
        <taxon>Ecdysozoa</taxon>
        <taxon>Arthropoda</taxon>
        <taxon>Hexapoda</taxon>
        <taxon>Insecta</taxon>
        <taxon>Pterygota</taxon>
        <taxon>Neoptera</taxon>
        <taxon>Polyneoptera</taxon>
        <taxon>Dictyoptera</taxon>
        <taxon>Blattodea</taxon>
        <taxon>Blattoidea</taxon>
        <taxon>Blattidae</taxon>
        <taxon>Blattinae</taxon>
        <taxon>Periplaneta</taxon>
    </lineage>
</organism>
<keyword evidence="2" id="KW-1185">Reference proteome</keyword>
<comment type="caution">
    <text evidence="1">The sequence shown here is derived from an EMBL/GenBank/DDBJ whole genome shotgun (WGS) entry which is preliminary data.</text>
</comment>
<sequence length="286" mass="32166">MAPVRHRWSINDVIGGIRNTVMPSDCSPRRCNINNSGRATKMKKDRDGTTKDNLYADLQGGIWVLVGDELLLLFRILSVRKIHGGRGPRNEIHRKKRDWLADNASSENRILEIGTLGNEEYRVPACYRTADLSLRNAYTDCRLNCRSSLQFVTLSEILMFMNFHCDVVVASSKMPKFSVPLCSKLQNYVNTFGSDVFCTDGKVLTCKICEQSVNYEKKYFISQHISTTKHKNALSKVTGKKISLLPTVIATSSRKSQFASDLSKAFLAADIPLWKVQDCGSSARFL</sequence>
<dbReference type="Proteomes" id="UP001148838">
    <property type="component" value="Unassembled WGS sequence"/>
</dbReference>
<dbReference type="EMBL" id="JAJSOF020000005">
    <property type="protein sequence ID" value="KAJ4447287.1"/>
    <property type="molecule type" value="Genomic_DNA"/>
</dbReference>
<gene>
    <name evidence="1" type="ORF">ANN_09291</name>
</gene>
<protein>
    <submittedName>
        <fullName evidence="1">Uncharacterized protein</fullName>
    </submittedName>
</protein>
<reference evidence="1 2" key="1">
    <citation type="journal article" date="2022" name="Allergy">
        <title>Genome assembly and annotation of Periplaneta americana reveal a comprehensive cockroach allergen profile.</title>
        <authorList>
            <person name="Wang L."/>
            <person name="Xiong Q."/>
            <person name="Saelim N."/>
            <person name="Wang L."/>
            <person name="Nong W."/>
            <person name="Wan A.T."/>
            <person name="Shi M."/>
            <person name="Liu X."/>
            <person name="Cao Q."/>
            <person name="Hui J.H.L."/>
            <person name="Sookrung N."/>
            <person name="Leung T.F."/>
            <person name="Tungtrongchitr A."/>
            <person name="Tsui S.K.W."/>
        </authorList>
    </citation>
    <scope>NUCLEOTIDE SEQUENCE [LARGE SCALE GENOMIC DNA]</scope>
    <source>
        <strain evidence="1">PWHHKU_190912</strain>
    </source>
</reference>